<evidence type="ECO:0000256" key="8">
    <source>
        <dbReference type="ARBA" id="ARBA00053123"/>
    </source>
</evidence>
<protein>
    <recommendedName>
        <fullName evidence="10">Cilia- and flagella-associated protein 74</fullName>
    </recommendedName>
</protein>
<reference evidence="15" key="1">
    <citation type="submission" date="2022-03" db="EMBL/GenBank/DDBJ databases">
        <title>Genomic analyses of argali, domestic sheep and their hybrids provide insights into chromosomal evolution, heterosis and genetic basis of agronomic traits.</title>
        <authorList>
            <person name="Li M."/>
        </authorList>
    </citation>
    <scope>NUCLEOTIDE SEQUENCE</scope>
    <source>
        <strain evidence="15">CAU-MHL-2022a</strain>
        <tissue evidence="15">Skin</tissue>
    </source>
</reference>
<keyword evidence="6" id="KW-0206">Cytoskeleton</keyword>
<evidence type="ECO:0000256" key="7">
    <source>
        <dbReference type="ARBA" id="ARBA00023273"/>
    </source>
</evidence>
<evidence type="ECO:0000256" key="9">
    <source>
        <dbReference type="ARBA" id="ARBA00061572"/>
    </source>
</evidence>
<name>A0AAD4Y803_OVIAM</name>
<feature type="domain" description="CFAP74 fourth Ig-like" evidence="14">
    <location>
        <begin position="321"/>
        <end position="414"/>
    </location>
</feature>
<dbReference type="AlphaFoldDB" id="A0AAD4Y803"/>
<proteinExistence type="inferred from homology"/>
<comment type="function">
    <text evidence="8">As part of the central apparatus of the cilium axoneme may play a role in cilium movement. May play an important role in sperm architecture and function.</text>
</comment>
<comment type="similarity">
    <text evidence="9">Belongs to the CFAP74 family.</text>
</comment>
<feature type="domain" description="CFAP74 second Ig-like" evidence="12">
    <location>
        <begin position="13"/>
        <end position="200"/>
    </location>
</feature>
<organism evidence="15 16">
    <name type="scientific">Ovis ammon polii</name>
    <dbReference type="NCBI Taxonomy" id="230172"/>
    <lineage>
        <taxon>Eukaryota</taxon>
        <taxon>Metazoa</taxon>
        <taxon>Chordata</taxon>
        <taxon>Craniata</taxon>
        <taxon>Vertebrata</taxon>
        <taxon>Euteleostomi</taxon>
        <taxon>Mammalia</taxon>
        <taxon>Eutheria</taxon>
        <taxon>Laurasiatheria</taxon>
        <taxon>Artiodactyla</taxon>
        <taxon>Ruminantia</taxon>
        <taxon>Pecora</taxon>
        <taxon>Bovidae</taxon>
        <taxon>Caprinae</taxon>
        <taxon>Ovis</taxon>
    </lineage>
</organism>
<feature type="domain" description="CFAP74 third Ig-like" evidence="13">
    <location>
        <begin position="202"/>
        <end position="314"/>
    </location>
</feature>
<dbReference type="Pfam" id="PF24778">
    <property type="entry name" value="Ig-CFAP74_3rd"/>
    <property type="match status" value="1"/>
</dbReference>
<evidence type="ECO:0000256" key="10">
    <source>
        <dbReference type="ARBA" id="ARBA00074511"/>
    </source>
</evidence>
<evidence type="ECO:0000256" key="5">
    <source>
        <dbReference type="ARBA" id="ARBA00023069"/>
    </source>
</evidence>
<dbReference type="Pfam" id="PF24770">
    <property type="entry name" value="Ig-CFAP74_2"/>
    <property type="match status" value="1"/>
</dbReference>
<keyword evidence="3" id="KW-0282">Flagellum</keyword>
<dbReference type="InterPro" id="IPR013783">
    <property type="entry name" value="Ig-like_fold"/>
</dbReference>
<dbReference type="InterPro" id="IPR056307">
    <property type="entry name" value="Ig-CFAP74_3rd"/>
</dbReference>
<dbReference type="Pfam" id="PF24798">
    <property type="entry name" value="Ig-CFAP74_4th"/>
    <property type="match status" value="1"/>
</dbReference>
<feature type="compositionally biased region" description="Basic and acidic residues" evidence="11">
    <location>
        <begin position="106"/>
        <end position="122"/>
    </location>
</feature>
<keyword evidence="2" id="KW-0963">Cytoplasm</keyword>
<dbReference type="FunFam" id="2.60.40.10:FF:001883">
    <property type="entry name" value="Cilia- and flagella-associated protein 74"/>
    <property type="match status" value="1"/>
</dbReference>
<evidence type="ECO:0000256" key="4">
    <source>
        <dbReference type="ARBA" id="ARBA00023054"/>
    </source>
</evidence>
<keyword evidence="7" id="KW-0966">Cell projection</keyword>
<evidence type="ECO:0000313" key="16">
    <source>
        <dbReference type="Proteomes" id="UP001214576"/>
    </source>
</evidence>
<dbReference type="EMBL" id="JAKZEL010000015">
    <property type="protein sequence ID" value="KAI4536831.1"/>
    <property type="molecule type" value="Genomic_DNA"/>
</dbReference>
<comment type="subcellular location">
    <subcellularLocation>
        <location evidence="1">Cytoplasm</location>
        <location evidence="1">Cytoskeleton</location>
        <location evidence="1">Flagellum axoneme</location>
    </subcellularLocation>
</comment>
<evidence type="ECO:0000259" key="14">
    <source>
        <dbReference type="Pfam" id="PF24798"/>
    </source>
</evidence>
<accession>A0AAD4Y803</accession>
<feature type="region of interest" description="Disordered" evidence="11">
    <location>
        <begin position="89"/>
        <end position="124"/>
    </location>
</feature>
<dbReference type="InterPro" id="IPR056306">
    <property type="entry name" value="Ig-CFAP74_2nd"/>
</dbReference>
<keyword evidence="4" id="KW-0175">Coiled coil</keyword>
<evidence type="ECO:0000259" key="13">
    <source>
        <dbReference type="Pfam" id="PF24778"/>
    </source>
</evidence>
<keyword evidence="16" id="KW-1185">Reference proteome</keyword>
<keyword evidence="5" id="KW-0969">Cilium</keyword>
<sequence length="720" mass="79394">MSCEVLVTFKPMLSLDKELIDFGSYTVGETAIRTITLTNTGGLGTRFRFLLASETCEMDTSQSALKLSSIFTYEDKSFYDKFTTSFSEHQMEGNESSPTDVPSQKESGKLDVKEQEEGHPIESEGVTLTTIMTIPPNEEQMEFSLGETTEGDIGPFSSIKVPVIFTPIVPGTVQNSFKVVFKNQQCPTLYFKVIGVAIDVPVWVLKPNVDLKICMYDRLYQDSILVHTRSKAALRLKFEVCKELRGHMELLPETGYIQALSSYSVQLKFLPRHSLPEDAGKYFDKETRVLEAPMTIWVADQIKPLGFTVHAVVTTSDLELSPAGLDFGYCTIYEAIRTQISLCNHSLLPQEFGFVGLPKFVDIQPNDGFGTILPLETLQLDVIFQPTKAKEYNFELICKSEINRCFKLACRAVGVHPPLELSHYQIKFAATSLYDTSVATLYVINSHLSMNSLTHSVPRIGSEDAFPVGPTSFEFLLPPDSPITISPLVGTVWPGKLEYSVLNPDGPFVLLNPTIRLPSGETQVLDLSFSPRESVLAQETLDIITKKGTLSLALMGTGVASTITCSIEGDVLNMGYVIARESVSLGFKLQNNSLLPIKFSMQLDSLSSRSRDQHRLPQFLASPDQRTEVVGELASWGDRVGHGRGVTGGAGRCRGIRTSLATLPPGTQNYSGQSVFSVVPVEGIMEPGKAQDFTVTFSPDHESLYFSDRLQVVLFEKAGL</sequence>
<evidence type="ECO:0000256" key="2">
    <source>
        <dbReference type="ARBA" id="ARBA00022490"/>
    </source>
</evidence>
<evidence type="ECO:0000256" key="11">
    <source>
        <dbReference type="SAM" id="MobiDB-lite"/>
    </source>
</evidence>
<feature type="compositionally biased region" description="Polar residues" evidence="11">
    <location>
        <begin position="89"/>
        <end position="105"/>
    </location>
</feature>
<dbReference type="PANTHER" id="PTHR22538">
    <property type="entry name" value="CILIA- AND FLAGELLA-ASSOCIATED PROTEIN 74"/>
    <property type="match status" value="1"/>
</dbReference>
<dbReference type="Proteomes" id="UP001214576">
    <property type="component" value="Unassembled WGS sequence"/>
</dbReference>
<dbReference type="Gene3D" id="2.60.40.10">
    <property type="entry name" value="Immunoglobulins"/>
    <property type="match status" value="3"/>
</dbReference>
<comment type="caution">
    <text evidence="15">The sequence shown here is derived from an EMBL/GenBank/DDBJ whole genome shotgun (WGS) entry which is preliminary data.</text>
</comment>
<gene>
    <name evidence="15" type="ORF">MG293_013034</name>
</gene>
<dbReference type="InterPro" id="IPR056310">
    <property type="entry name" value="Ig-CFAP74_4th"/>
</dbReference>
<dbReference type="PANTHER" id="PTHR22538:SF0">
    <property type="entry name" value="CILIA- AND FLAGELLA-ASSOCIATED PROTEIN 74"/>
    <property type="match status" value="1"/>
</dbReference>
<evidence type="ECO:0000313" key="15">
    <source>
        <dbReference type="EMBL" id="KAI4536831.1"/>
    </source>
</evidence>
<evidence type="ECO:0000259" key="12">
    <source>
        <dbReference type="Pfam" id="PF24770"/>
    </source>
</evidence>
<evidence type="ECO:0000256" key="3">
    <source>
        <dbReference type="ARBA" id="ARBA00022846"/>
    </source>
</evidence>
<evidence type="ECO:0000256" key="6">
    <source>
        <dbReference type="ARBA" id="ARBA00023212"/>
    </source>
</evidence>
<evidence type="ECO:0000256" key="1">
    <source>
        <dbReference type="ARBA" id="ARBA00004611"/>
    </source>
</evidence>